<evidence type="ECO:0000313" key="1">
    <source>
        <dbReference type="EMBL" id="NEV68311.1"/>
    </source>
</evidence>
<protein>
    <submittedName>
        <fullName evidence="1">DUF2993 domain-containing protein</fullName>
    </submittedName>
</protein>
<reference evidence="1" key="2">
    <citation type="journal article" date="2015" name="Genome Announc.">
        <title>Draft Genome Sequence of Filamentous Marine Cyanobacterium Lyngbya confervoides Strain BDU141951.</title>
        <authorList>
            <person name="Chandrababunaidu M.M."/>
            <person name="Sen D."/>
            <person name="Tripathy S."/>
        </authorList>
    </citation>
    <scope>NUCLEOTIDE SEQUENCE</scope>
    <source>
        <strain evidence="1">BDU141951</strain>
    </source>
</reference>
<accession>A0A0C1Y4G9</accession>
<reference evidence="1" key="1">
    <citation type="submission" date="2014-11" db="EMBL/GenBank/DDBJ databases">
        <authorList>
            <person name="Malar M.C."/>
            <person name="Sen D."/>
            <person name="Tripathy S."/>
        </authorList>
    </citation>
    <scope>NUCLEOTIDE SEQUENCE</scope>
    <source>
        <strain evidence="1">BDU141951</strain>
    </source>
</reference>
<dbReference type="InterPro" id="IPR021373">
    <property type="entry name" value="DUF2993"/>
</dbReference>
<name>A0A0C1Y4G9_9CYAN</name>
<proteinExistence type="predicted"/>
<dbReference type="Pfam" id="PF11209">
    <property type="entry name" value="LmeA"/>
    <property type="match status" value="1"/>
</dbReference>
<comment type="caution">
    <text evidence="1">The sequence shown here is derived from an EMBL/GenBank/DDBJ whole genome shotgun (WGS) entry which is preliminary data.</text>
</comment>
<reference evidence="1" key="3">
    <citation type="submission" date="2020-02" db="EMBL/GenBank/DDBJ databases">
        <authorList>
            <person name="Sarangi A.N."/>
            <person name="Ghosh S."/>
            <person name="Mukherjee M."/>
            <person name="Tripathy S."/>
        </authorList>
    </citation>
    <scope>NUCLEOTIDE SEQUENCE</scope>
    <source>
        <strain evidence="1">BDU141951</strain>
    </source>
</reference>
<gene>
    <name evidence="1" type="ORF">QQ91_014445</name>
</gene>
<dbReference type="AlphaFoldDB" id="A0A0C1Y4G9"/>
<organism evidence="1">
    <name type="scientific">Lyngbya confervoides BDU141951</name>
    <dbReference type="NCBI Taxonomy" id="1574623"/>
    <lineage>
        <taxon>Bacteria</taxon>
        <taxon>Bacillati</taxon>
        <taxon>Cyanobacteriota</taxon>
        <taxon>Cyanophyceae</taxon>
        <taxon>Oscillatoriophycideae</taxon>
        <taxon>Oscillatoriales</taxon>
        <taxon>Microcoleaceae</taxon>
        <taxon>Lyngbya</taxon>
    </lineage>
</organism>
<sequence length="267" mass="29680">MEWITIIISSLFTLISPVGLVADQIAEGLIRDNLYQAELIDVRIDNTPNFRLVGGRVDRVRFAGRGISPIPELRIDVLDVETDPIDIDLPALQDGKFALDEPIQAAMHVVLNTEDINAFLRSPRVQELLNRLEFNLPGASERERNRYGLSNPQVTALEGNRVRVTVDLADRVQQEQVEALVETGIQVVDGHQLVLLDPSIVIDGQAVPQQLIKAFTEGIASELTLKQFDALAVVARVLQFELQPEQINLVVYVRVDPNSPLLDLADE</sequence>
<dbReference type="EMBL" id="JTHE02000003">
    <property type="protein sequence ID" value="NEV68311.1"/>
    <property type="molecule type" value="Genomic_DNA"/>
</dbReference>